<dbReference type="SUPFAM" id="SSF57667">
    <property type="entry name" value="beta-beta-alpha zinc fingers"/>
    <property type="match status" value="9"/>
</dbReference>
<evidence type="ECO:0000259" key="22">
    <source>
        <dbReference type="PROSITE" id="PS50157"/>
    </source>
</evidence>
<dbReference type="GO" id="GO:0003677">
    <property type="term" value="F:DNA binding"/>
    <property type="evidence" value="ECO:0007669"/>
    <property type="project" value="UniProtKB-KW"/>
</dbReference>
<dbReference type="SUPFAM" id="SSF109640">
    <property type="entry name" value="KRAB domain (Kruppel-associated box)"/>
    <property type="match status" value="1"/>
</dbReference>
<dbReference type="EMBL" id="JAKZEL010000023">
    <property type="protein sequence ID" value="KAI4532017.1"/>
    <property type="molecule type" value="Genomic_DNA"/>
</dbReference>
<evidence type="ECO:0000256" key="11">
    <source>
        <dbReference type="ARBA" id="ARBA00023015"/>
    </source>
</evidence>
<dbReference type="GO" id="GO:0031981">
    <property type="term" value="C:nuclear lumen"/>
    <property type="evidence" value="ECO:0007669"/>
    <property type="project" value="UniProtKB-ARBA"/>
</dbReference>
<dbReference type="InterPro" id="IPR036236">
    <property type="entry name" value="Znf_C2H2_sf"/>
</dbReference>
<dbReference type="CDD" id="cd07765">
    <property type="entry name" value="KRAB_A-box"/>
    <property type="match status" value="1"/>
</dbReference>
<keyword evidence="9" id="KW-0862">Zinc</keyword>
<evidence type="ECO:0000256" key="19">
    <source>
        <dbReference type="ARBA" id="ARBA00079676"/>
    </source>
</evidence>
<evidence type="ECO:0000256" key="5">
    <source>
        <dbReference type="ARBA" id="ARBA00022499"/>
    </source>
</evidence>
<keyword evidence="13" id="KW-0010">Activator</keyword>
<dbReference type="FunFam" id="3.30.160.60:FF:000320">
    <property type="entry name" value="Zinc finger protein 777"/>
    <property type="match status" value="1"/>
</dbReference>
<feature type="domain" description="C2H2-type" evidence="22">
    <location>
        <begin position="1511"/>
        <end position="1538"/>
    </location>
</feature>
<feature type="domain" description="C2H2-type" evidence="22">
    <location>
        <begin position="1703"/>
        <end position="1730"/>
    </location>
</feature>
<evidence type="ECO:0000256" key="3">
    <source>
        <dbReference type="ARBA" id="ARBA00010932"/>
    </source>
</evidence>
<keyword evidence="10" id="KW-0832">Ubl conjugation</keyword>
<dbReference type="InterPro" id="IPR036051">
    <property type="entry name" value="KRAB_dom_sf"/>
</dbReference>
<dbReference type="FunFam" id="3.30.160.60:FF:000478">
    <property type="entry name" value="Zinc finger protein 133"/>
    <property type="match status" value="1"/>
</dbReference>
<evidence type="ECO:0000259" key="23">
    <source>
        <dbReference type="PROSITE" id="PS50805"/>
    </source>
</evidence>
<keyword evidence="15" id="KW-0539">Nucleus</keyword>
<evidence type="ECO:0000256" key="21">
    <source>
        <dbReference type="SAM" id="MobiDB-lite"/>
    </source>
</evidence>
<dbReference type="FunFam" id="3.30.160.60:FF:000060">
    <property type="entry name" value="zinc finger protein 436"/>
    <property type="match status" value="1"/>
</dbReference>
<dbReference type="FunFam" id="3.30.160.60:FF:000666">
    <property type="entry name" value="RB-associated KRAB zinc finger protein-like"/>
    <property type="match status" value="1"/>
</dbReference>
<evidence type="ECO:0000256" key="18">
    <source>
        <dbReference type="ARBA" id="ARBA00077924"/>
    </source>
</evidence>
<evidence type="ECO:0000256" key="20">
    <source>
        <dbReference type="PROSITE-ProRule" id="PRU00042"/>
    </source>
</evidence>
<feature type="domain" description="C2H2-type" evidence="22">
    <location>
        <begin position="1591"/>
        <end position="1618"/>
    </location>
</feature>
<comment type="subcellular location">
    <subcellularLocation>
        <location evidence="1">Nucleus</location>
    </subcellularLocation>
</comment>
<feature type="domain" description="C2H2-type" evidence="22">
    <location>
        <begin position="1647"/>
        <end position="1674"/>
    </location>
</feature>
<comment type="function">
    <text evidence="16">May repress E2F-dependent transcription. May promote AR-dependent transcription.</text>
</comment>
<feature type="domain" description="C2H2-type" evidence="22">
    <location>
        <begin position="1315"/>
        <end position="1342"/>
    </location>
</feature>
<evidence type="ECO:0000256" key="13">
    <source>
        <dbReference type="ARBA" id="ARBA00023159"/>
    </source>
</evidence>
<dbReference type="SMART" id="SM00355">
    <property type="entry name" value="ZnF_C2H2"/>
    <property type="match status" value="15"/>
</dbReference>
<evidence type="ECO:0000256" key="4">
    <source>
        <dbReference type="ARBA" id="ARBA00022491"/>
    </source>
</evidence>
<dbReference type="Pfam" id="PF01352">
    <property type="entry name" value="KRAB"/>
    <property type="match status" value="1"/>
</dbReference>
<dbReference type="PROSITE" id="PS00028">
    <property type="entry name" value="ZINC_FINGER_C2H2_1"/>
    <property type="match status" value="14"/>
</dbReference>
<sequence length="1767" mass="206606">MASCCLNSQFEDQRPQSSSLGLPMVMFVSEESPGPSALWASSSSLPWRPGYKRKWSAAFGAEVEDEAQDSWIVKSLSGLRMKLKKQPVFLVLPEHHMVFNKMLEDHVIKRFLAWDRNLKVSDKYLLAMVIAYFSRAGLFSWQYRRIHFFIALYLASKMEEDNRAPKQIIFSFLYGRNHSQRHLFHKLVFQFICSMNWKMRVTQEECEKFEDQRPQSSSLGLPMVMFVSEESPGPSALWASSSSLPWRPGYKRKWSAAFGAEVEDEAQDSWIVKSLSGLRMKLKKQPVFLVLPEHHMVFNKMLEDHVIKRFLAWDRNLKVSDKYLLAMVIAYFSRAGLFSWQYRRIHFFIALYLASKMEEDNRAPKQIIFSFLYGRNHSQRHLFHKLVFQFICSMNWKMRVTQEECEKFEDQRPQSSSLGLPMVMFVSEESPGPSALWASSSSLPWRPGYKRKWSAAFGAEVEDEAQDSWIVKSLSGLRMKLKKQPVFLVLPEHHMVFNKMLEDHVIKRFLAWDRNLKVSDKYLLAMVIAYFSRAGLFSWQYRRIHFFIALYLASKMEEDNRAPKQIIFSFLYGRNHSQRHLFHKLVFQFICSMNWKMRVTQEECEKFEDQRPQSSSLGLPMVMFVSEESPGPSALWASSSSLPWRPGYKRKWSAAFGAEVEDEAQDSWIVKSLSGLRMKLKKQPVFLVLPEHHMVFNKMLEDHVIKRFLAWDRNLKVSDKYLLAMVIAYFSRAGLFSWQYRRIHFFIALYLASKMEEDNRAPKQIIFSFLYGRNHSQRHLFHKLVFQFICSMNWKMRVTQEECEKFEDQRPQSSSLGLPMVMFVSEESPGPSALWASSSSLPWRPGYKRKWSAAFGAEVEDEAQDSWIVKSLSGLRMKLKKQPVFLVLPEHHMVFNKMLEDHVIKRFLAWDRNLKVSDKYLLAMVIAYFSRAGLFSWQYRRIHFFIALYLASKMEEDNRAPKQIIFSFLYGRNHSQRHLFHKLVFQFICSMNWKMRVTQEECEKRLREAERKDSGRGARRSSSPRLEPGEPGAGQRVPTRYTGSQSSFFQEQQKMNESQGSVSFRDVAVDFTQEEWQQLDPEEKMTYRDVMLENYSHLVSVGYDSTKPNVIIKLEQGEEPWVVDSKFLQQQHSEKVWKVGDLIERIQENEDECSRQAVSISSRTLTKEREDVFDKTYNVETSLAPLNLMSYNCVSCGKTLESTSELIISDGSYARKKPDECNECGKTYGEKLYEFHQNGEACSQNEESIQKISILEKPFEYNGCTEALDNEAVFITHKSTYMGEKCYEWNDSRPDFIQMSNFNIYQRSQMDLKPFECSECGKSFCKKSKFIIHQRAHTGEKPYACNVCGKSFSQKGTLTVHRRSHLEEKPYKCNECGKTFCQKLHLTQHLRTHSGEKPYECNECGKTFCQKTHLTLHQRNHSGERPYPCSECGKSFSRKSALSDHQRTHTGEKLYKCNECGKSYYRKSTLITHQRTHTGEKPYQCSECGKFFSRVSYLTIHYRSHLEEKPYECNECGKTFNLNSAFIRHRKVHTDEKPHECSECGKLSHLTSLHTTHLGEKPYECSECGKTFLENSAFDGHQPLPTGEKSYECNICGKVFSELSYYTIHYRSHSEEKPYGCNECGKTFSHNSSLFRHQRVHTGEKPYECYECGKFFSQKSYLTIHHRIHSGEKPYECSKCGKVFSRMSNLTVHYRSHSGEKPYECNECGKVFSQKSYLTVHYRTHSGEKPYECSECGKKFHHRSAFNSHQRIHRRGTLNVLDMGSLL</sequence>
<feature type="domain" description="C2H2-type" evidence="22">
    <location>
        <begin position="1371"/>
        <end position="1398"/>
    </location>
</feature>
<feature type="domain" description="C2H2-type" evidence="22">
    <location>
        <begin position="1427"/>
        <end position="1454"/>
    </location>
</feature>
<keyword evidence="25" id="KW-1185">Reference proteome</keyword>
<feature type="domain" description="C2H2-type" evidence="22">
    <location>
        <begin position="1343"/>
        <end position="1370"/>
    </location>
</feature>
<feature type="domain" description="C2H2-type" evidence="22">
    <location>
        <begin position="1563"/>
        <end position="1590"/>
    </location>
</feature>
<dbReference type="FunFam" id="3.30.160.60:FF:000475">
    <property type="entry name" value="zinc finger protein 32 isoform X1"/>
    <property type="match status" value="1"/>
</dbReference>
<keyword evidence="6" id="KW-0479">Metal-binding</keyword>
<feature type="domain" description="C2H2-type" evidence="22">
    <location>
        <begin position="1619"/>
        <end position="1646"/>
    </location>
</feature>
<evidence type="ECO:0000256" key="9">
    <source>
        <dbReference type="ARBA" id="ARBA00022833"/>
    </source>
</evidence>
<evidence type="ECO:0000256" key="1">
    <source>
        <dbReference type="ARBA" id="ARBA00004123"/>
    </source>
</evidence>
<feature type="domain" description="C2H2-type" evidence="22">
    <location>
        <begin position="1455"/>
        <end position="1482"/>
    </location>
</feature>
<evidence type="ECO:0000256" key="14">
    <source>
        <dbReference type="ARBA" id="ARBA00023163"/>
    </source>
</evidence>
<feature type="region of interest" description="Disordered" evidence="21">
    <location>
        <begin position="1007"/>
        <end position="1052"/>
    </location>
</feature>
<feature type="domain" description="C2H2-type" evidence="22">
    <location>
        <begin position="1675"/>
        <end position="1702"/>
    </location>
</feature>
<proteinExistence type="inferred from homology"/>
<dbReference type="FunFam" id="3.30.160.60:FF:002090">
    <property type="entry name" value="Zinc finger protein 473"/>
    <property type="match status" value="1"/>
</dbReference>
<feature type="compositionally biased region" description="Basic and acidic residues" evidence="21">
    <location>
        <begin position="1007"/>
        <end position="1016"/>
    </location>
</feature>
<dbReference type="InterPro" id="IPR057742">
    <property type="entry name" value="Speedy_E"/>
</dbReference>
<dbReference type="Pfam" id="PF11357">
    <property type="entry name" value="Spy1"/>
    <property type="match status" value="5"/>
</dbReference>
<feature type="compositionally biased region" description="Polar residues" evidence="21">
    <location>
        <begin position="1041"/>
        <end position="1052"/>
    </location>
</feature>
<dbReference type="PROSITE" id="PS50157">
    <property type="entry name" value="ZINC_FINGER_C2H2_2"/>
    <property type="match status" value="15"/>
</dbReference>
<dbReference type="Pfam" id="PF00096">
    <property type="entry name" value="zf-C2H2"/>
    <property type="match status" value="14"/>
</dbReference>
<dbReference type="InterPro" id="IPR001909">
    <property type="entry name" value="KRAB"/>
</dbReference>
<dbReference type="InterPro" id="IPR013087">
    <property type="entry name" value="Znf_C2H2_type"/>
</dbReference>
<comment type="similarity">
    <text evidence="2">Belongs to the krueppel C2H2-type zinc-finger protein family.</text>
</comment>
<evidence type="ECO:0000256" key="16">
    <source>
        <dbReference type="ARBA" id="ARBA00058873"/>
    </source>
</evidence>
<accession>A0AAD4Y2P5</accession>
<evidence type="ECO:0000256" key="17">
    <source>
        <dbReference type="ARBA" id="ARBA00073279"/>
    </source>
</evidence>
<dbReference type="GO" id="GO:0008270">
    <property type="term" value="F:zinc ion binding"/>
    <property type="evidence" value="ECO:0007669"/>
    <property type="project" value="UniProtKB-KW"/>
</dbReference>
<feature type="domain" description="C2H2-type" evidence="22">
    <location>
        <begin position="1399"/>
        <end position="1426"/>
    </location>
</feature>
<evidence type="ECO:0000313" key="25">
    <source>
        <dbReference type="Proteomes" id="UP001214576"/>
    </source>
</evidence>
<gene>
    <name evidence="24" type="ORF">MG293_018531</name>
</gene>
<reference evidence="24" key="1">
    <citation type="submission" date="2022-03" db="EMBL/GenBank/DDBJ databases">
        <title>Genomic analyses of argali, domestic sheep and their hybrids provide insights into chromosomal evolution, heterosis and genetic basis of agronomic traits.</title>
        <authorList>
            <person name="Li M."/>
        </authorList>
    </citation>
    <scope>NUCLEOTIDE SEQUENCE</scope>
    <source>
        <strain evidence="24">CAU-MHL-2022a</strain>
        <tissue evidence="24">Skin</tissue>
    </source>
</reference>
<dbReference type="InterPro" id="IPR020984">
    <property type="entry name" value="Speedy"/>
</dbReference>
<dbReference type="GO" id="GO:0019901">
    <property type="term" value="F:protein kinase binding"/>
    <property type="evidence" value="ECO:0007669"/>
    <property type="project" value="InterPro"/>
</dbReference>
<dbReference type="SMART" id="SM00349">
    <property type="entry name" value="KRAB"/>
    <property type="match status" value="1"/>
</dbReference>
<dbReference type="FunFam" id="3.30.160.60:FF:002063">
    <property type="entry name" value="RB associated KRAB zinc finger"/>
    <property type="match status" value="1"/>
</dbReference>
<organism evidence="24 25">
    <name type="scientific">Ovis ammon polii</name>
    <dbReference type="NCBI Taxonomy" id="230172"/>
    <lineage>
        <taxon>Eukaryota</taxon>
        <taxon>Metazoa</taxon>
        <taxon>Chordata</taxon>
        <taxon>Craniata</taxon>
        <taxon>Vertebrata</taxon>
        <taxon>Euteleostomi</taxon>
        <taxon>Mammalia</taxon>
        <taxon>Eutheria</taxon>
        <taxon>Laurasiatheria</taxon>
        <taxon>Artiodactyla</taxon>
        <taxon>Ruminantia</taxon>
        <taxon>Pecora</taxon>
        <taxon>Bovidae</taxon>
        <taxon>Caprinae</taxon>
        <taxon>Ovis</taxon>
    </lineage>
</organism>
<feature type="domain" description="C2H2-type" evidence="22">
    <location>
        <begin position="1483"/>
        <end position="1510"/>
    </location>
</feature>
<comment type="similarity">
    <text evidence="3">Belongs to the Speedy/Ringo family.</text>
</comment>
<keyword evidence="5" id="KW-1017">Isopeptide bond</keyword>
<dbReference type="FunFam" id="3.30.160.60:FF:001157">
    <property type="entry name" value="Zinc finger protein 793"/>
    <property type="match status" value="1"/>
</dbReference>
<dbReference type="Proteomes" id="UP001214576">
    <property type="component" value="Unassembled WGS sequence"/>
</dbReference>
<dbReference type="PANTHER" id="PTHR31156">
    <property type="entry name" value="WBSCR19-LIKE PROTEIN"/>
    <property type="match status" value="1"/>
</dbReference>
<comment type="caution">
    <text evidence="24">The sequence shown here is derived from an EMBL/GenBank/DDBJ whole genome shotgun (WGS) entry which is preliminary data.</text>
</comment>
<evidence type="ECO:0000256" key="6">
    <source>
        <dbReference type="ARBA" id="ARBA00022723"/>
    </source>
</evidence>
<keyword evidence="8 20" id="KW-0863">Zinc-finger</keyword>
<keyword evidence="12" id="KW-0238">DNA-binding</keyword>
<protein>
    <recommendedName>
        <fullName evidence="17">RB-associated KRAB zinc finger protein</fullName>
    </recommendedName>
    <alternativeName>
        <fullName evidence="19">RB-associated KRAB repressor</fullName>
    </alternativeName>
    <alternativeName>
        <fullName evidence="18">Zinc finger protein 769</fullName>
    </alternativeName>
</protein>
<dbReference type="FunFam" id="3.30.160.60:FF:002084">
    <property type="entry name" value="RB-associated KRAB zinc finger protein-like"/>
    <property type="match status" value="1"/>
</dbReference>
<dbReference type="FunFam" id="3.30.160.60:FF:000001">
    <property type="entry name" value="Zinc finger protein 1 homolog"/>
    <property type="match status" value="1"/>
</dbReference>
<evidence type="ECO:0000256" key="7">
    <source>
        <dbReference type="ARBA" id="ARBA00022737"/>
    </source>
</evidence>
<dbReference type="GO" id="GO:0006355">
    <property type="term" value="P:regulation of DNA-templated transcription"/>
    <property type="evidence" value="ECO:0007669"/>
    <property type="project" value="InterPro"/>
</dbReference>
<dbReference type="PROSITE" id="PS50805">
    <property type="entry name" value="KRAB"/>
    <property type="match status" value="1"/>
</dbReference>
<keyword evidence="14" id="KW-0804">Transcription</keyword>
<evidence type="ECO:0000313" key="24">
    <source>
        <dbReference type="EMBL" id="KAI4532017.1"/>
    </source>
</evidence>
<keyword evidence="11" id="KW-0805">Transcription regulation</keyword>
<feature type="domain" description="KRAB" evidence="23">
    <location>
        <begin position="1062"/>
        <end position="1133"/>
    </location>
</feature>
<evidence type="ECO:0000256" key="10">
    <source>
        <dbReference type="ARBA" id="ARBA00022843"/>
    </source>
</evidence>
<evidence type="ECO:0000256" key="12">
    <source>
        <dbReference type="ARBA" id="ARBA00023125"/>
    </source>
</evidence>
<dbReference type="Gene3D" id="3.30.160.60">
    <property type="entry name" value="Classic Zinc Finger"/>
    <property type="match status" value="15"/>
</dbReference>
<evidence type="ECO:0000256" key="15">
    <source>
        <dbReference type="ARBA" id="ARBA00023242"/>
    </source>
</evidence>
<dbReference type="FunFam" id="3.30.160.60:FF:001354">
    <property type="entry name" value="RB-associated KRAB zinc finger protein-like"/>
    <property type="match status" value="1"/>
</dbReference>
<keyword evidence="4" id="KW-0678">Repressor</keyword>
<dbReference type="Gene3D" id="6.10.140.140">
    <property type="match status" value="1"/>
</dbReference>
<dbReference type="FunFam" id="3.30.160.60:FF:000012">
    <property type="entry name" value="RB-associated KRAB zinc finger protein-like"/>
    <property type="match status" value="3"/>
</dbReference>
<name>A0AAD4Y2P5_OVIAM</name>
<evidence type="ECO:0000256" key="8">
    <source>
        <dbReference type="ARBA" id="ARBA00022771"/>
    </source>
</evidence>
<dbReference type="FunFam" id="3.30.160.60:FF:000099">
    <property type="entry name" value="Zinc finger protein 79"/>
    <property type="match status" value="1"/>
</dbReference>
<evidence type="ECO:0000256" key="2">
    <source>
        <dbReference type="ARBA" id="ARBA00006991"/>
    </source>
</evidence>
<keyword evidence="7" id="KW-0677">Repeat</keyword>
<feature type="domain" description="C2H2-type" evidence="22">
    <location>
        <begin position="1731"/>
        <end position="1753"/>
    </location>
</feature>